<evidence type="ECO:0000313" key="11">
    <source>
        <dbReference type="Proteomes" id="UP000322822"/>
    </source>
</evidence>
<dbReference type="Proteomes" id="UP000322822">
    <property type="component" value="Chromosome 2"/>
</dbReference>
<feature type="domain" description="ABC transmembrane type-1" evidence="9">
    <location>
        <begin position="60"/>
        <end position="241"/>
    </location>
</feature>
<dbReference type="AlphaFoldDB" id="A0A5P2HEV8"/>
<comment type="subcellular location">
    <subcellularLocation>
        <location evidence="1 7">Cell membrane</location>
        <topology evidence="1 7">Multi-pass membrane protein</topology>
    </subcellularLocation>
</comment>
<evidence type="ECO:0000313" key="10">
    <source>
        <dbReference type="EMBL" id="QET06348.1"/>
    </source>
</evidence>
<evidence type="ECO:0000256" key="2">
    <source>
        <dbReference type="ARBA" id="ARBA00022448"/>
    </source>
</evidence>
<sequence>MKFLWKRSENSRLAILTMVILLLAWEGAVRFFGVREFLLPAPSKIIADFMEQPGFLLLQSLDTLQTTLAGFVLAVVLGVGAAIGIVYSRFLDRTLYALMVALNAVPKVALAPLFVIWLGTGSAPKIAIAMLIAIFPILIDTVLGLKSIDPEMLNMARANQASRSKVLWKIRFPNALPSIFAGMKVGISFALVGTIVGEFVAGETGLGHVILVAQGSFNTPTVFVALALLCVLGVILFKALELAEERLLPWHASQRGKPAAEPAASSHAEKPLGLFAEAKR</sequence>
<dbReference type="RefSeq" id="WP_150377066.1">
    <property type="nucleotide sequence ID" value="NZ_CP044067.1"/>
</dbReference>
<evidence type="ECO:0000256" key="4">
    <source>
        <dbReference type="ARBA" id="ARBA00022692"/>
    </source>
</evidence>
<dbReference type="PROSITE" id="PS50928">
    <property type="entry name" value="ABC_TM1"/>
    <property type="match status" value="1"/>
</dbReference>
<keyword evidence="6 7" id="KW-0472">Membrane</keyword>
<feature type="transmembrane region" description="Helical" evidence="7">
    <location>
        <begin position="95"/>
        <end position="120"/>
    </location>
</feature>
<proteinExistence type="inferred from homology"/>
<dbReference type="PANTHER" id="PTHR30151">
    <property type="entry name" value="ALKANE SULFONATE ABC TRANSPORTER-RELATED, MEMBRANE SUBUNIT"/>
    <property type="match status" value="1"/>
</dbReference>
<evidence type="ECO:0000256" key="5">
    <source>
        <dbReference type="ARBA" id="ARBA00022989"/>
    </source>
</evidence>
<evidence type="ECO:0000256" key="6">
    <source>
        <dbReference type="ARBA" id="ARBA00023136"/>
    </source>
</evidence>
<evidence type="ECO:0000256" key="8">
    <source>
        <dbReference type="SAM" id="MobiDB-lite"/>
    </source>
</evidence>
<dbReference type="GO" id="GO:0055085">
    <property type="term" value="P:transmembrane transport"/>
    <property type="evidence" value="ECO:0007669"/>
    <property type="project" value="InterPro"/>
</dbReference>
<feature type="transmembrane region" description="Helical" evidence="7">
    <location>
        <begin position="68"/>
        <end position="88"/>
    </location>
</feature>
<keyword evidence="3" id="KW-1003">Cell membrane</keyword>
<dbReference type="InterPro" id="IPR000515">
    <property type="entry name" value="MetI-like"/>
</dbReference>
<dbReference type="InterPro" id="IPR035906">
    <property type="entry name" value="MetI-like_sf"/>
</dbReference>
<keyword evidence="5 7" id="KW-1133">Transmembrane helix</keyword>
<keyword evidence="2 7" id="KW-0813">Transport</keyword>
<dbReference type="GO" id="GO:0005886">
    <property type="term" value="C:plasma membrane"/>
    <property type="evidence" value="ECO:0007669"/>
    <property type="project" value="UniProtKB-SubCell"/>
</dbReference>
<evidence type="ECO:0000259" key="9">
    <source>
        <dbReference type="PROSITE" id="PS50928"/>
    </source>
</evidence>
<feature type="transmembrane region" description="Helical" evidence="7">
    <location>
        <begin position="126"/>
        <end position="145"/>
    </location>
</feature>
<organism evidence="10 11">
    <name type="scientific">Cupriavidus pauculus</name>
    <dbReference type="NCBI Taxonomy" id="82633"/>
    <lineage>
        <taxon>Bacteria</taxon>
        <taxon>Pseudomonadati</taxon>
        <taxon>Pseudomonadota</taxon>
        <taxon>Betaproteobacteria</taxon>
        <taxon>Burkholderiales</taxon>
        <taxon>Burkholderiaceae</taxon>
        <taxon>Cupriavidus</taxon>
    </lineage>
</organism>
<feature type="transmembrane region" description="Helical" evidence="7">
    <location>
        <begin position="12"/>
        <end position="33"/>
    </location>
</feature>
<evidence type="ECO:0000256" key="1">
    <source>
        <dbReference type="ARBA" id="ARBA00004651"/>
    </source>
</evidence>
<feature type="transmembrane region" description="Helical" evidence="7">
    <location>
        <begin position="179"/>
        <end position="201"/>
    </location>
</feature>
<dbReference type="Gene3D" id="1.10.3720.10">
    <property type="entry name" value="MetI-like"/>
    <property type="match status" value="1"/>
</dbReference>
<keyword evidence="4 7" id="KW-0812">Transmembrane</keyword>
<dbReference type="Pfam" id="PF00528">
    <property type="entry name" value="BPD_transp_1"/>
    <property type="match status" value="1"/>
</dbReference>
<protein>
    <submittedName>
        <fullName evidence="10">ABC transporter permease</fullName>
    </submittedName>
</protein>
<name>A0A5P2HEV8_9BURK</name>
<dbReference type="PANTHER" id="PTHR30151:SF20">
    <property type="entry name" value="ABC TRANSPORTER PERMEASE PROTEIN HI_0355-RELATED"/>
    <property type="match status" value="1"/>
</dbReference>
<comment type="similarity">
    <text evidence="7">Belongs to the binding-protein-dependent transport system permease family.</text>
</comment>
<evidence type="ECO:0000256" key="7">
    <source>
        <dbReference type="RuleBase" id="RU363032"/>
    </source>
</evidence>
<accession>A0A5P2HEV8</accession>
<feature type="transmembrane region" description="Helical" evidence="7">
    <location>
        <begin position="221"/>
        <end position="240"/>
    </location>
</feature>
<evidence type="ECO:0000256" key="3">
    <source>
        <dbReference type="ARBA" id="ARBA00022475"/>
    </source>
</evidence>
<reference evidence="10 11" key="1">
    <citation type="submission" date="2019-09" db="EMBL/GenBank/DDBJ databases">
        <title>FDA dAtabase for Regulatory Grade micrObial Sequences (FDA-ARGOS): Supporting development and validation of Infectious Disease Dx tests.</title>
        <authorList>
            <person name="Sciortino C."/>
            <person name="Tallon L."/>
            <person name="Sadzewicz L."/>
            <person name="Vavikolanu K."/>
            <person name="Mehta A."/>
            <person name="Aluvathingal J."/>
            <person name="Nadendla S."/>
            <person name="Nandy P."/>
            <person name="Geyer C."/>
            <person name="Yan Y."/>
            <person name="Sichtig H."/>
        </authorList>
    </citation>
    <scope>NUCLEOTIDE SEQUENCE [LARGE SCALE GENOMIC DNA]</scope>
    <source>
        <strain evidence="10 11">FDAARGOS_664</strain>
    </source>
</reference>
<dbReference type="CDD" id="cd06261">
    <property type="entry name" value="TM_PBP2"/>
    <property type="match status" value="1"/>
</dbReference>
<dbReference type="OrthoDB" id="9809660at2"/>
<dbReference type="SUPFAM" id="SSF161098">
    <property type="entry name" value="MetI-like"/>
    <property type="match status" value="1"/>
</dbReference>
<gene>
    <name evidence="10" type="ORF">FOB72_31155</name>
</gene>
<dbReference type="EMBL" id="CP044067">
    <property type="protein sequence ID" value="QET06348.1"/>
    <property type="molecule type" value="Genomic_DNA"/>
</dbReference>
<feature type="region of interest" description="Disordered" evidence="8">
    <location>
        <begin position="258"/>
        <end position="280"/>
    </location>
</feature>